<gene>
    <name evidence="3" type="ORF">GCM10022409_09040</name>
</gene>
<dbReference type="RefSeq" id="WP_345050830.1">
    <property type="nucleotide sequence ID" value="NZ_BAABDK010000009.1"/>
</dbReference>
<evidence type="ECO:0000313" key="4">
    <source>
        <dbReference type="Proteomes" id="UP001501469"/>
    </source>
</evidence>
<name>A0ABP7TJZ1_9BACT</name>
<keyword evidence="4" id="KW-1185">Reference proteome</keyword>
<evidence type="ECO:0000313" key="3">
    <source>
        <dbReference type="EMBL" id="GAA4027271.1"/>
    </source>
</evidence>
<proteinExistence type="inferred from homology"/>
<dbReference type="Gene3D" id="3.40.50.1820">
    <property type="entry name" value="alpha/beta hydrolase"/>
    <property type="match status" value="1"/>
</dbReference>
<dbReference type="PRINTS" id="PR00862">
    <property type="entry name" value="PROLIGOPTASE"/>
</dbReference>
<feature type="region of interest" description="Disordered" evidence="2">
    <location>
        <begin position="77"/>
        <end position="111"/>
    </location>
</feature>
<sequence>MPLSLVYCKDLRKDGNAVCFTTGYAAYGTSVRPYFSRRSLALLKQGVILAETHLRGGSEKGQKWYLAGQQAQHLAATPSKTKKWNSATSPICMPSRVGRPATPIFSRPPRP</sequence>
<dbReference type="PANTHER" id="PTHR11757:SF19">
    <property type="entry name" value="PROLYL ENDOPEPTIDASE-LIKE"/>
    <property type="match status" value="1"/>
</dbReference>
<dbReference type="InterPro" id="IPR051543">
    <property type="entry name" value="Serine_Peptidase_S9A"/>
</dbReference>
<reference evidence="4" key="1">
    <citation type="journal article" date="2019" name="Int. J. Syst. Evol. Microbiol.">
        <title>The Global Catalogue of Microorganisms (GCM) 10K type strain sequencing project: providing services to taxonomists for standard genome sequencing and annotation.</title>
        <authorList>
            <consortium name="The Broad Institute Genomics Platform"/>
            <consortium name="The Broad Institute Genome Sequencing Center for Infectious Disease"/>
            <person name="Wu L."/>
            <person name="Ma J."/>
        </authorList>
    </citation>
    <scope>NUCLEOTIDE SEQUENCE [LARGE SCALE GENOMIC DNA]</scope>
    <source>
        <strain evidence="4">JCM 17225</strain>
    </source>
</reference>
<dbReference type="Proteomes" id="UP001501469">
    <property type="component" value="Unassembled WGS sequence"/>
</dbReference>
<dbReference type="InterPro" id="IPR002470">
    <property type="entry name" value="Peptidase_S9A"/>
</dbReference>
<dbReference type="InterPro" id="IPR029058">
    <property type="entry name" value="AB_hydrolase_fold"/>
</dbReference>
<evidence type="ECO:0000256" key="1">
    <source>
        <dbReference type="ARBA" id="ARBA00005228"/>
    </source>
</evidence>
<dbReference type="PANTHER" id="PTHR11757">
    <property type="entry name" value="PROTEASE FAMILY S9A OLIGOPEPTIDASE"/>
    <property type="match status" value="1"/>
</dbReference>
<protein>
    <submittedName>
        <fullName evidence="3">Uncharacterized protein</fullName>
    </submittedName>
</protein>
<comment type="caution">
    <text evidence="3">The sequence shown here is derived from an EMBL/GenBank/DDBJ whole genome shotgun (WGS) entry which is preliminary data.</text>
</comment>
<dbReference type="EMBL" id="BAABDK010000009">
    <property type="protein sequence ID" value="GAA4027271.1"/>
    <property type="molecule type" value="Genomic_DNA"/>
</dbReference>
<accession>A0ABP7TJZ1</accession>
<organism evidence="3 4">
    <name type="scientific">Hymenobacter glaciei</name>
    <dbReference type="NCBI Taxonomy" id="877209"/>
    <lineage>
        <taxon>Bacteria</taxon>
        <taxon>Pseudomonadati</taxon>
        <taxon>Bacteroidota</taxon>
        <taxon>Cytophagia</taxon>
        <taxon>Cytophagales</taxon>
        <taxon>Hymenobacteraceae</taxon>
        <taxon>Hymenobacter</taxon>
    </lineage>
</organism>
<evidence type="ECO:0000256" key="2">
    <source>
        <dbReference type="SAM" id="MobiDB-lite"/>
    </source>
</evidence>
<comment type="similarity">
    <text evidence="1">Belongs to the peptidase S9A family.</text>
</comment>